<feature type="transmembrane region" description="Helical" evidence="13">
    <location>
        <begin position="205"/>
        <end position="228"/>
    </location>
</feature>
<dbReference type="GO" id="GO:0005506">
    <property type="term" value="F:iron ion binding"/>
    <property type="evidence" value="ECO:0007669"/>
    <property type="project" value="TreeGrafter"/>
</dbReference>
<evidence type="ECO:0000313" key="15">
    <source>
        <dbReference type="Proteomes" id="UP001151699"/>
    </source>
</evidence>
<accession>A0A9Q0MWI4</accession>
<comment type="domain">
    <text evidence="11">The histidine box domains are involved in binding the catalytic metal ions.</text>
</comment>
<evidence type="ECO:0000256" key="9">
    <source>
        <dbReference type="ARBA" id="ARBA00023136"/>
    </source>
</evidence>
<comment type="subcellular location">
    <subcellularLocation>
        <location evidence="1">Membrane</location>
        <topology evidence="1">Multi-pass membrane protein</topology>
    </subcellularLocation>
</comment>
<keyword evidence="9 13" id="KW-0472">Membrane</keyword>
<protein>
    <submittedName>
        <fullName evidence="14">Acyl-CoA Delta-9 desaturase</fullName>
    </submittedName>
</protein>
<keyword evidence="15" id="KW-1185">Reference proteome</keyword>
<keyword evidence="8" id="KW-0443">Lipid metabolism</keyword>
<evidence type="ECO:0000256" key="11">
    <source>
        <dbReference type="RuleBase" id="RU000581"/>
    </source>
</evidence>
<evidence type="ECO:0000256" key="13">
    <source>
        <dbReference type="SAM" id="Phobius"/>
    </source>
</evidence>
<evidence type="ECO:0000256" key="10">
    <source>
        <dbReference type="ARBA" id="ARBA00023160"/>
    </source>
</evidence>
<evidence type="ECO:0000256" key="7">
    <source>
        <dbReference type="ARBA" id="ARBA00023002"/>
    </source>
</evidence>
<dbReference type="PANTHER" id="PTHR11351:SF26">
    <property type="entry name" value="FATTY ACID DESATURASE DOMAIN-CONTAINING PROTEIN"/>
    <property type="match status" value="1"/>
</dbReference>
<evidence type="ECO:0000256" key="1">
    <source>
        <dbReference type="ARBA" id="ARBA00004141"/>
    </source>
</evidence>
<dbReference type="GO" id="GO:0004768">
    <property type="term" value="F:stearoyl-CoA 9-desaturase activity"/>
    <property type="evidence" value="ECO:0007669"/>
    <property type="project" value="TreeGrafter"/>
</dbReference>
<feature type="region of interest" description="Disordered" evidence="12">
    <location>
        <begin position="1"/>
        <end position="32"/>
    </location>
</feature>
<feature type="transmembrane region" description="Helical" evidence="13">
    <location>
        <begin position="64"/>
        <end position="83"/>
    </location>
</feature>
<feature type="compositionally biased region" description="Polar residues" evidence="12">
    <location>
        <begin position="12"/>
        <end position="23"/>
    </location>
</feature>
<reference evidence="14" key="1">
    <citation type="submission" date="2022-07" db="EMBL/GenBank/DDBJ databases">
        <authorList>
            <person name="Trinca V."/>
            <person name="Uliana J.V.C."/>
            <person name="Torres T.T."/>
            <person name="Ward R.J."/>
            <person name="Monesi N."/>
        </authorList>
    </citation>
    <scope>NUCLEOTIDE SEQUENCE</scope>
    <source>
        <strain evidence="14">HSMRA1968</strain>
        <tissue evidence="14">Whole embryos</tissue>
    </source>
</reference>
<dbReference type="Proteomes" id="UP001151699">
    <property type="component" value="Chromosome X"/>
</dbReference>
<keyword evidence="10 11" id="KW-0275">Fatty acid biosynthesis</keyword>
<dbReference type="GO" id="GO:0005789">
    <property type="term" value="C:endoplasmic reticulum membrane"/>
    <property type="evidence" value="ECO:0007669"/>
    <property type="project" value="TreeGrafter"/>
</dbReference>
<feature type="transmembrane region" description="Helical" evidence="13">
    <location>
        <begin position="39"/>
        <end position="58"/>
    </location>
</feature>
<keyword evidence="7 11" id="KW-0560">Oxidoreductase</keyword>
<feature type="transmembrane region" description="Helical" evidence="13">
    <location>
        <begin position="181"/>
        <end position="199"/>
    </location>
</feature>
<dbReference type="PRINTS" id="PR00075">
    <property type="entry name" value="FACDDSATRASE"/>
</dbReference>
<keyword evidence="4 11" id="KW-0812">Transmembrane</keyword>
<dbReference type="AlphaFoldDB" id="A0A9Q0MWI4"/>
<name>A0A9Q0MWI4_9DIPT</name>
<evidence type="ECO:0000256" key="3">
    <source>
        <dbReference type="ARBA" id="ARBA00022516"/>
    </source>
</evidence>
<evidence type="ECO:0000256" key="5">
    <source>
        <dbReference type="ARBA" id="ARBA00022832"/>
    </source>
</evidence>
<evidence type="ECO:0000256" key="2">
    <source>
        <dbReference type="ARBA" id="ARBA00009295"/>
    </source>
</evidence>
<dbReference type="CDD" id="cd03505">
    <property type="entry name" value="Delta9-FADS-like"/>
    <property type="match status" value="1"/>
</dbReference>
<keyword evidence="5" id="KW-0276">Fatty acid metabolism</keyword>
<organism evidence="14 15">
    <name type="scientific">Pseudolycoriella hygida</name>
    <dbReference type="NCBI Taxonomy" id="35572"/>
    <lineage>
        <taxon>Eukaryota</taxon>
        <taxon>Metazoa</taxon>
        <taxon>Ecdysozoa</taxon>
        <taxon>Arthropoda</taxon>
        <taxon>Hexapoda</taxon>
        <taxon>Insecta</taxon>
        <taxon>Pterygota</taxon>
        <taxon>Neoptera</taxon>
        <taxon>Endopterygota</taxon>
        <taxon>Diptera</taxon>
        <taxon>Nematocera</taxon>
        <taxon>Sciaroidea</taxon>
        <taxon>Sciaridae</taxon>
        <taxon>Pseudolycoriella</taxon>
    </lineage>
</organism>
<gene>
    <name evidence="14" type="primary">FAD9_2</name>
    <name evidence="14" type="ORF">Bhyg_11110</name>
</gene>
<evidence type="ECO:0000256" key="6">
    <source>
        <dbReference type="ARBA" id="ARBA00022989"/>
    </source>
</evidence>
<keyword evidence="3 11" id="KW-0444">Lipid biosynthesis</keyword>
<dbReference type="InterPro" id="IPR015876">
    <property type="entry name" value="Acyl-CoA_DS"/>
</dbReference>
<sequence>MSAKETDESESQTHSAGVQNSSDNKPKLSTKRDSSWPSVLFYIHLNILGLYGIVVLFTNTCFTTVIFTSFLTGIGILGVTCGAHRLWAHHSYTASTSLKIVLMLCQTMAGQGSIYDWVKNHRLHHETFRTSNDPYYSEKEFIDAHVFAQIRSLSPHQEEMLKAVDMKDLESDKVVMFQKRFYWILYFVFFVLLPINAPLEYWNDSVQAAIFVAFSLRYLIVLNATWLVNSSHFIWGLDKRYKPSDSNMIFLVTKTNWPQYHYLLPWDYQTGEFGSYGTGCTTGFIRVFAALGLATDLQTMTSDAVKTGLIRAVDTNRPVVECLTEAGREAMQTIPSDHYLTKDKYK</sequence>
<comment type="similarity">
    <text evidence="2 11">Belongs to the fatty acid desaturase type 1 family.</text>
</comment>
<dbReference type="OrthoDB" id="10260134at2759"/>
<proteinExistence type="inferred from homology"/>
<dbReference type="GO" id="GO:0006636">
    <property type="term" value="P:unsaturated fatty acid biosynthetic process"/>
    <property type="evidence" value="ECO:0007669"/>
    <property type="project" value="TreeGrafter"/>
</dbReference>
<dbReference type="PANTHER" id="PTHR11351">
    <property type="entry name" value="ACYL-COA DESATURASE"/>
    <property type="match status" value="1"/>
</dbReference>
<evidence type="ECO:0000256" key="12">
    <source>
        <dbReference type="SAM" id="MobiDB-lite"/>
    </source>
</evidence>
<evidence type="ECO:0000256" key="4">
    <source>
        <dbReference type="ARBA" id="ARBA00022692"/>
    </source>
</evidence>
<dbReference type="EMBL" id="WJQU01000003">
    <property type="protein sequence ID" value="KAJ6638375.1"/>
    <property type="molecule type" value="Genomic_DNA"/>
</dbReference>
<evidence type="ECO:0000313" key="14">
    <source>
        <dbReference type="EMBL" id="KAJ6638375.1"/>
    </source>
</evidence>
<keyword evidence="6 13" id="KW-1133">Transmembrane helix</keyword>
<comment type="cofactor">
    <cofactor evidence="11">
        <name>Fe(2+)</name>
        <dbReference type="ChEBI" id="CHEBI:29033"/>
    </cofactor>
</comment>
<comment type="caution">
    <text evidence="14">The sequence shown here is derived from an EMBL/GenBank/DDBJ whole genome shotgun (WGS) entry which is preliminary data.</text>
</comment>
<evidence type="ECO:0000256" key="8">
    <source>
        <dbReference type="ARBA" id="ARBA00023098"/>
    </source>
</evidence>